<name>A0A0B3YAZ0_9ALTE</name>
<gene>
    <name evidence="2" type="ORF">RJ41_06755</name>
</gene>
<feature type="chain" id="PRO_5002100895" description="Salt-induced outer membrane protein" evidence="1">
    <location>
        <begin position="21"/>
        <end position="252"/>
    </location>
</feature>
<dbReference type="AlphaFoldDB" id="A0A0B3YAZ0"/>
<accession>A0A0B3YAZ0</accession>
<evidence type="ECO:0000313" key="3">
    <source>
        <dbReference type="Proteomes" id="UP000031197"/>
    </source>
</evidence>
<evidence type="ECO:0000256" key="1">
    <source>
        <dbReference type="SAM" id="SignalP"/>
    </source>
</evidence>
<evidence type="ECO:0008006" key="4">
    <source>
        <dbReference type="Google" id="ProtNLM"/>
    </source>
</evidence>
<dbReference type="OrthoDB" id="5292716at2"/>
<dbReference type="RefSeq" id="WP_039218562.1">
    <property type="nucleotide sequence ID" value="NZ_JWLW01000012.1"/>
</dbReference>
<dbReference type="Proteomes" id="UP000031197">
    <property type="component" value="Unassembled WGS sequence"/>
</dbReference>
<comment type="caution">
    <text evidence="2">The sequence shown here is derived from an EMBL/GenBank/DDBJ whole genome shotgun (WGS) entry which is preliminary data.</text>
</comment>
<dbReference type="InterPro" id="IPR007433">
    <property type="entry name" value="DUF481"/>
</dbReference>
<dbReference type="Pfam" id="PF04338">
    <property type="entry name" value="DUF481"/>
    <property type="match status" value="1"/>
</dbReference>
<keyword evidence="1" id="KW-0732">Signal</keyword>
<proteinExistence type="predicted"/>
<sequence>MKKQVLASLVAISLSPAVFAQDDEVKPFTMEGELGFISTSGNTETTSISAGIQAHQELEKWSNDYILKGLYKQETVQQENDAGEQEDIEFTSAQKFFGSAQGNYKLANPDNRLFGFASYEDDRFSNFNYQATVAAGWNQKVLQNKRHTLEYSIGPGYSFIETQDGENLDSMIVRASSAYSWKISDTAKFTQTVSTEVGADNTKSRAESALTATISGNLSMRLSFKLDHNTNVDEDVEKLDTETAVSLVYNFF</sequence>
<feature type="signal peptide" evidence="1">
    <location>
        <begin position="1"/>
        <end position="20"/>
    </location>
</feature>
<keyword evidence="3" id="KW-1185">Reference proteome</keyword>
<dbReference type="EMBL" id="JWLW01000012">
    <property type="protein sequence ID" value="KHT54223.1"/>
    <property type="molecule type" value="Genomic_DNA"/>
</dbReference>
<evidence type="ECO:0000313" key="2">
    <source>
        <dbReference type="EMBL" id="KHT54223.1"/>
    </source>
</evidence>
<protein>
    <recommendedName>
        <fullName evidence="4">Salt-induced outer membrane protein</fullName>
    </recommendedName>
</protein>
<organism evidence="2 3">
    <name type="scientific">Alteromonas marina</name>
    <dbReference type="NCBI Taxonomy" id="203795"/>
    <lineage>
        <taxon>Bacteria</taxon>
        <taxon>Pseudomonadati</taxon>
        <taxon>Pseudomonadota</taxon>
        <taxon>Gammaproteobacteria</taxon>
        <taxon>Alteromonadales</taxon>
        <taxon>Alteromonadaceae</taxon>
        <taxon>Alteromonas/Salinimonas group</taxon>
        <taxon>Alteromonas</taxon>
    </lineage>
</organism>
<reference evidence="2 3" key="1">
    <citation type="submission" date="2014-12" db="EMBL/GenBank/DDBJ databases">
        <title>Genome sequencing of Alteromonas marina AD001.</title>
        <authorList>
            <person name="Adrian T.G.S."/>
            <person name="Chan K.G."/>
        </authorList>
    </citation>
    <scope>NUCLEOTIDE SEQUENCE [LARGE SCALE GENOMIC DNA]</scope>
    <source>
        <strain evidence="2 3">AD001</strain>
    </source>
</reference>